<keyword evidence="3" id="KW-0444">Lipid biosynthesis</keyword>
<dbReference type="Proteomes" id="UP000061809">
    <property type="component" value="Chromosome"/>
</dbReference>
<dbReference type="GO" id="GO:0016020">
    <property type="term" value="C:membrane"/>
    <property type="evidence" value="ECO:0007669"/>
    <property type="project" value="GOC"/>
</dbReference>
<protein>
    <recommendedName>
        <fullName evidence="3">Acyl carrier protein</fullName>
        <shortName evidence="3">ACP</shortName>
    </recommendedName>
</protein>
<comment type="pathway">
    <text evidence="3">Lipid metabolism; fatty acid biosynthesis.</text>
</comment>
<dbReference type="PANTHER" id="PTHR20863:SF76">
    <property type="entry name" value="CARRIER DOMAIN-CONTAINING PROTEIN"/>
    <property type="match status" value="1"/>
</dbReference>
<dbReference type="RefSeq" id="WP_022393386.1">
    <property type="nucleotide sequence ID" value="NZ_CP012801.1"/>
</dbReference>
<dbReference type="HAMAP" id="MF_01217">
    <property type="entry name" value="Acyl_carrier"/>
    <property type="match status" value="1"/>
</dbReference>
<comment type="function">
    <text evidence="3">Carrier of the growing fatty acid chain in fatty acid biosynthesis.</text>
</comment>
<keyword evidence="3" id="KW-0963">Cytoplasm</keyword>
<dbReference type="GO" id="GO:0009245">
    <property type="term" value="P:lipid A biosynthetic process"/>
    <property type="evidence" value="ECO:0007669"/>
    <property type="project" value="TreeGrafter"/>
</dbReference>
<dbReference type="Pfam" id="PF00550">
    <property type="entry name" value="PP-binding"/>
    <property type="match status" value="1"/>
</dbReference>
<reference evidence="5 6" key="1">
    <citation type="journal article" date="2015" name="Science">
        <title>Genetic determinants of in vivo fitness and diet responsiveness in multiple human gut Bacteroides.</title>
        <authorList>
            <person name="Wu M."/>
            <person name="McNulty N.P."/>
            <person name="Rodionov D.A."/>
            <person name="Khoroshkin M.S."/>
            <person name="Griffin N.W."/>
            <person name="Cheng J."/>
            <person name="Latreille P."/>
            <person name="Kerstetter R.A."/>
            <person name="Terrapon N."/>
            <person name="Henrissat B."/>
            <person name="Osterman A.L."/>
            <person name="Gordon J.I."/>
        </authorList>
    </citation>
    <scope>NUCLEOTIDE SEQUENCE [LARGE SCALE GENOMIC DNA]</scope>
    <source>
        <strain evidence="5 6">WH2</strain>
    </source>
</reference>
<dbReference type="InterPro" id="IPR036736">
    <property type="entry name" value="ACP-like_sf"/>
</dbReference>
<dbReference type="Gene3D" id="1.10.1200.10">
    <property type="entry name" value="ACP-like"/>
    <property type="match status" value="1"/>
</dbReference>
<comment type="PTM">
    <text evidence="3">4'-phosphopantetheine is transferred from CoA to a specific serine of apo-ACP by AcpS. This modification is essential for activity because fatty acids are bound in thioester linkage to the sulfhydryl of the prosthetic group.</text>
</comment>
<evidence type="ECO:0000256" key="2">
    <source>
        <dbReference type="ARBA" id="ARBA00022553"/>
    </source>
</evidence>
<dbReference type="PROSITE" id="PS50075">
    <property type="entry name" value="CARRIER"/>
    <property type="match status" value="1"/>
</dbReference>
<evidence type="ECO:0000259" key="4">
    <source>
        <dbReference type="PROSITE" id="PS50075"/>
    </source>
</evidence>
<evidence type="ECO:0000256" key="3">
    <source>
        <dbReference type="HAMAP-Rule" id="MF_01217"/>
    </source>
</evidence>
<dbReference type="GO" id="GO:0000036">
    <property type="term" value="F:acyl carrier activity"/>
    <property type="evidence" value="ECO:0007669"/>
    <property type="project" value="UniProtKB-UniRule"/>
</dbReference>
<dbReference type="InterPro" id="IPR009081">
    <property type="entry name" value="PP-bd_ACP"/>
</dbReference>
<keyword evidence="1 3" id="KW-0596">Phosphopantetheine</keyword>
<keyword evidence="3" id="KW-0276">Fatty acid metabolism</keyword>
<name>A0A0P0GM99_9BACE</name>
<dbReference type="SUPFAM" id="SSF47336">
    <property type="entry name" value="ACP-like"/>
    <property type="match status" value="1"/>
</dbReference>
<dbReference type="GO" id="GO:0000035">
    <property type="term" value="F:acyl binding"/>
    <property type="evidence" value="ECO:0007669"/>
    <property type="project" value="TreeGrafter"/>
</dbReference>
<dbReference type="AlphaFoldDB" id="A0A0P0GM99"/>
<evidence type="ECO:0000256" key="1">
    <source>
        <dbReference type="ARBA" id="ARBA00022450"/>
    </source>
</evidence>
<dbReference type="InterPro" id="IPR003231">
    <property type="entry name" value="ACP"/>
</dbReference>
<dbReference type="PATRIC" id="fig|246787.4.peg.5330"/>
<dbReference type="UniPathway" id="UPA00094"/>
<gene>
    <name evidence="5" type="primary">acpP_3</name>
    <name evidence="3" type="synonym">acpP</name>
    <name evidence="5" type="ORF">BcellWH2_05160</name>
</gene>
<comment type="subcellular location">
    <subcellularLocation>
        <location evidence="3">Cytoplasm</location>
    </subcellularLocation>
</comment>
<evidence type="ECO:0000313" key="5">
    <source>
        <dbReference type="EMBL" id="ALJ62368.1"/>
    </source>
</evidence>
<accession>A0A0P0GM99</accession>
<keyword evidence="3" id="KW-0443">Lipid metabolism</keyword>
<dbReference type="KEGG" id="bcel:BcellWH2_05160"/>
<organism evidence="5 6">
    <name type="scientific">Bacteroides cellulosilyticus</name>
    <dbReference type="NCBI Taxonomy" id="246787"/>
    <lineage>
        <taxon>Bacteria</taxon>
        <taxon>Pseudomonadati</taxon>
        <taxon>Bacteroidota</taxon>
        <taxon>Bacteroidia</taxon>
        <taxon>Bacteroidales</taxon>
        <taxon>Bacteroidaceae</taxon>
        <taxon>Bacteroides</taxon>
    </lineage>
</organism>
<keyword evidence="2 3" id="KW-0597">Phosphoprotein</keyword>
<feature type="modified residue" description="O-(pantetheine 4'-phosphoryl)serine" evidence="3">
    <location>
        <position position="39"/>
    </location>
</feature>
<evidence type="ECO:0000313" key="6">
    <source>
        <dbReference type="Proteomes" id="UP000061809"/>
    </source>
</evidence>
<proteinExistence type="inferred from homology"/>
<dbReference type="EMBL" id="CP012801">
    <property type="protein sequence ID" value="ALJ62368.1"/>
    <property type="molecule type" value="Genomic_DNA"/>
</dbReference>
<sequence length="83" mass="9572">MTRESIIEQVNAILAEEFEIDQDLFTPDANVKETLSLDSLSLVDLVAIIQHTYKIKIPVTDLQKIQTFNNLYDYIESHFGQNE</sequence>
<feature type="domain" description="Carrier" evidence="4">
    <location>
        <begin position="1"/>
        <end position="79"/>
    </location>
</feature>
<dbReference type="PANTHER" id="PTHR20863">
    <property type="entry name" value="ACYL CARRIER PROTEIN"/>
    <property type="match status" value="1"/>
</dbReference>
<dbReference type="GO" id="GO:0005829">
    <property type="term" value="C:cytosol"/>
    <property type="evidence" value="ECO:0007669"/>
    <property type="project" value="TreeGrafter"/>
</dbReference>
<keyword evidence="3" id="KW-0275">Fatty acid biosynthesis</keyword>
<comment type="similarity">
    <text evidence="3">Belongs to the acyl carrier protein (ACP) family.</text>
</comment>